<proteinExistence type="predicted"/>
<dbReference type="KEGG" id="ahel:Q31a_11410"/>
<keyword evidence="2" id="KW-1185">Reference proteome</keyword>
<protein>
    <submittedName>
        <fullName evidence="1">Uncharacterized protein</fullName>
    </submittedName>
</protein>
<dbReference type="Proteomes" id="UP000318017">
    <property type="component" value="Chromosome"/>
</dbReference>
<evidence type="ECO:0000313" key="1">
    <source>
        <dbReference type="EMBL" id="QDV22849.1"/>
    </source>
</evidence>
<organism evidence="1 2">
    <name type="scientific">Aureliella helgolandensis</name>
    <dbReference type="NCBI Taxonomy" id="2527968"/>
    <lineage>
        <taxon>Bacteria</taxon>
        <taxon>Pseudomonadati</taxon>
        <taxon>Planctomycetota</taxon>
        <taxon>Planctomycetia</taxon>
        <taxon>Pirellulales</taxon>
        <taxon>Pirellulaceae</taxon>
        <taxon>Aureliella</taxon>
    </lineage>
</organism>
<dbReference type="AlphaFoldDB" id="A0A518G2T2"/>
<accession>A0A518G2T2</accession>
<name>A0A518G2T2_9BACT</name>
<sequence length="136" mass="15338">MPPRSLAHWMRPAAILAGITLCSFPTFNTGMRPSLILAADPRPASQSTAAEDTPLLREGSLVVKRKALCSIVGERLQLRFEDPERTLLALENLAAQRIMQFLLQDDSDNRWLVDGTITVYRDRNFLLLNHITRDSH</sequence>
<dbReference type="EMBL" id="CP036298">
    <property type="protein sequence ID" value="QDV22849.1"/>
    <property type="molecule type" value="Genomic_DNA"/>
</dbReference>
<evidence type="ECO:0000313" key="2">
    <source>
        <dbReference type="Proteomes" id="UP000318017"/>
    </source>
</evidence>
<gene>
    <name evidence="1" type="ORF">Q31a_11410</name>
</gene>
<reference evidence="1 2" key="1">
    <citation type="submission" date="2019-02" db="EMBL/GenBank/DDBJ databases">
        <title>Deep-cultivation of Planctomycetes and their phenomic and genomic characterization uncovers novel biology.</title>
        <authorList>
            <person name="Wiegand S."/>
            <person name="Jogler M."/>
            <person name="Boedeker C."/>
            <person name="Pinto D."/>
            <person name="Vollmers J."/>
            <person name="Rivas-Marin E."/>
            <person name="Kohn T."/>
            <person name="Peeters S.H."/>
            <person name="Heuer A."/>
            <person name="Rast P."/>
            <person name="Oberbeckmann S."/>
            <person name="Bunk B."/>
            <person name="Jeske O."/>
            <person name="Meyerdierks A."/>
            <person name="Storesund J.E."/>
            <person name="Kallscheuer N."/>
            <person name="Luecker S."/>
            <person name="Lage O.M."/>
            <person name="Pohl T."/>
            <person name="Merkel B.J."/>
            <person name="Hornburger P."/>
            <person name="Mueller R.-W."/>
            <person name="Bruemmer F."/>
            <person name="Labrenz M."/>
            <person name="Spormann A.M."/>
            <person name="Op den Camp H."/>
            <person name="Overmann J."/>
            <person name="Amann R."/>
            <person name="Jetten M.S.M."/>
            <person name="Mascher T."/>
            <person name="Medema M.H."/>
            <person name="Devos D.P."/>
            <person name="Kaster A.-K."/>
            <person name="Ovreas L."/>
            <person name="Rohde M."/>
            <person name="Galperin M.Y."/>
            <person name="Jogler C."/>
        </authorList>
    </citation>
    <scope>NUCLEOTIDE SEQUENCE [LARGE SCALE GENOMIC DNA]</scope>
    <source>
        <strain evidence="1 2">Q31a</strain>
    </source>
</reference>